<dbReference type="AlphaFoldDB" id="A0AAD7MN68"/>
<evidence type="ECO:0000313" key="2">
    <source>
        <dbReference type="Proteomes" id="UP001215280"/>
    </source>
</evidence>
<gene>
    <name evidence="1" type="ORF">DFH07DRAFT_783474</name>
</gene>
<organism evidence="1 2">
    <name type="scientific">Mycena maculata</name>
    <dbReference type="NCBI Taxonomy" id="230809"/>
    <lineage>
        <taxon>Eukaryota</taxon>
        <taxon>Fungi</taxon>
        <taxon>Dikarya</taxon>
        <taxon>Basidiomycota</taxon>
        <taxon>Agaricomycotina</taxon>
        <taxon>Agaricomycetes</taxon>
        <taxon>Agaricomycetidae</taxon>
        <taxon>Agaricales</taxon>
        <taxon>Marasmiineae</taxon>
        <taxon>Mycenaceae</taxon>
        <taxon>Mycena</taxon>
    </lineage>
</organism>
<proteinExistence type="predicted"/>
<keyword evidence="2" id="KW-1185">Reference proteome</keyword>
<name>A0AAD7MN68_9AGAR</name>
<protein>
    <submittedName>
        <fullName evidence="1">Uncharacterized protein</fullName>
    </submittedName>
</protein>
<comment type="caution">
    <text evidence="1">The sequence shown here is derived from an EMBL/GenBank/DDBJ whole genome shotgun (WGS) entry which is preliminary data.</text>
</comment>
<dbReference type="EMBL" id="JARJLG010000244">
    <property type="protein sequence ID" value="KAJ7723734.1"/>
    <property type="molecule type" value="Genomic_DNA"/>
</dbReference>
<evidence type="ECO:0000313" key="1">
    <source>
        <dbReference type="EMBL" id="KAJ7723734.1"/>
    </source>
</evidence>
<accession>A0AAD7MN68</accession>
<sequence>MVGKVEKIADARQCNEAVGRALAEVVAKFICGTASEEVILDRMMRQYDRFPSVMVANSGQEQFLDVTEPPPLMVQTNWDSGKEITERLATTCNHPWENYSGPKPADSDQRIRDCYVTVTGCARCFGGGSAVRRCHVSEFPAKHHSTTSIACTDYMLRGNDSCGWFPSVLADSGVHSTLREKLTKWIVRHHFTFRHCHGQGQGVVSMRPVAPKLLPIRYPLHPITSALSRSGNSLLQYVFTHS</sequence>
<dbReference type="Proteomes" id="UP001215280">
    <property type="component" value="Unassembled WGS sequence"/>
</dbReference>
<reference evidence="1" key="1">
    <citation type="submission" date="2023-03" db="EMBL/GenBank/DDBJ databases">
        <title>Massive genome expansion in bonnet fungi (Mycena s.s.) driven by repeated elements and novel gene families across ecological guilds.</title>
        <authorList>
            <consortium name="Lawrence Berkeley National Laboratory"/>
            <person name="Harder C.B."/>
            <person name="Miyauchi S."/>
            <person name="Viragh M."/>
            <person name="Kuo A."/>
            <person name="Thoen E."/>
            <person name="Andreopoulos B."/>
            <person name="Lu D."/>
            <person name="Skrede I."/>
            <person name="Drula E."/>
            <person name="Henrissat B."/>
            <person name="Morin E."/>
            <person name="Kohler A."/>
            <person name="Barry K."/>
            <person name="LaButti K."/>
            <person name="Morin E."/>
            <person name="Salamov A."/>
            <person name="Lipzen A."/>
            <person name="Mereny Z."/>
            <person name="Hegedus B."/>
            <person name="Baldrian P."/>
            <person name="Stursova M."/>
            <person name="Weitz H."/>
            <person name="Taylor A."/>
            <person name="Grigoriev I.V."/>
            <person name="Nagy L.G."/>
            <person name="Martin F."/>
            <person name="Kauserud H."/>
        </authorList>
    </citation>
    <scope>NUCLEOTIDE SEQUENCE</scope>
    <source>
        <strain evidence="1">CBHHK188m</strain>
    </source>
</reference>